<sequence length="49" mass="5963">MQTKITLACTECKQRNYDTTKNKQNCPDRLELKKYCRFCRKHTVHKETK</sequence>
<dbReference type="InterPro" id="IPR038584">
    <property type="entry name" value="Ribosomal_bL33_sf"/>
</dbReference>
<dbReference type="KEGG" id="mpec:B9O19_01055"/>
<evidence type="ECO:0000313" key="7">
    <source>
        <dbReference type="Proteomes" id="UP000235589"/>
    </source>
</evidence>
<evidence type="ECO:0000256" key="1">
    <source>
        <dbReference type="ARBA" id="ARBA00007596"/>
    </source>
</evidence>
<dbReference type="GO" id="GO:0005840">
    <property type="term" value="C:ribosome"/>
    <property type="evidence" value="ECO:0007669"/>
    <property type="project" value="UniProtKB-KW"/>
</dbReference>
<dbReference type="GeneID" id="98062466"/>
<dbReference type="PROSITE" id="PS00582">
    <property type="entry name" value="RIBOSOMAL_L33"/>
    <property type="match status" value="1"/>
</dbReference>
<evidence type="ECO:0000256" key="3">
    <source>
        <dbReference type="ARBA" id="ARBA00023274"/>
    </source>
</evidence>
<dbReference type="NCBIfam" id="TIGR01023">
    <property type="entry name" value="rpmG_bact"/>
    <property type="match status" value="1"/>
</dbReference>
<reference evidence="6 7" key="1">
    <citation type="submission" date="2017-04" db="EMBL/GenBank/DDBJ databases">
        <title>Monoglobus pectinilyticus 14 draft genome.</title>
        <authorList>
            <person name="Kim C."/>
            <person name="Rosendale D.I."/>
            <person name="Kelly W.J."/>
            <person name="Tannock G.W."/>
            <person name="Patchett M.L."/>
            <person name="Jordens J.Z."/>
        </authorList>
    </citation>
    <scope>NUCLEOTIDE SEQUENCE [LARGE SCALE GENOMIC DNA]</scope>
    <source>
        <strain evidence="6 7">14</strain>
    </source>
</reference>
<evidence type="ECO:0000256" key="5">
    <source>
        <dbReference type="HAMAP-Rule" id="MF_00294"/>
    </source>
</evidence>
<comment type="similarity">
    <text evidence="1 5">Belongs to the bacterial ribosomal protein bL33 family.</text>
</comment>
<dbReference type="NCBIfam" id="NF001764">
    <property type="entry name" value="PRK00504.1"/>
    <property type="match status" value="1"/>
</dbReference>
<dbReference type="Gene3D" id="2.20.28.120">
    <property type="entry name" value="Ribosomal protein L33"/>
    <property type="match status" value="1"/>
</dbReference>
<evidence type="ECO:0000313" key="6">
    <source>
        <dbReference type="EMBL" id="AUO19223.1"/>
    </source>
</evidence>
<protein>
    <recommendedName>
        <fullName evidence="4 5">Large ribosomal subunit protein bL33</fullName>
    </recommendedName>
</protein>
<proteinExistence type="inferred from homology"/>
<evidence type="ECO:0000256" key="4">
    <source>
        <dbReference type="ARBA" id="ARBA00035176"/>
    </source>
</evidence>
<gene>
    <name evidence="5 6" type="primary">rpmG</name>
    <name evidence="6" type="ORF">B9O19_01055</name>
</gene>
<name>A0A2K9P1T1_9FIRM</name>
<dbReference type="InterPro" id="IPR011332">
    <property type="entry name" value="Ribosomal_zn-bd"/>
</dbReference>
<dbReference type="NCBIfam" id="NF001860">
    <property type="entry name" value="PRK00595.1"/>
    <property type="match status" value="1"/>
</dbReference>
<dbReference type="SUPFAM" id="SSF57829">
    <property type="entry name" value="Zn-binding ribosomal proteins"/>
    <property type="match status" value="1"/>
</dbReference>
<organism evidence="6 7">
    <name type="scientific">Monoglobus pectinilyticus</name>
    <dbReference type="NCBI Taxonomy" id="1981510"/>
    <lineage>
        <taxon>Bacteria</taxon>
        <taxon>Bacillati</taxon>
        <taxon>Bacillota</taxon>
        <taxon>Clostridia</taxon>
        <taxon>Monoglobales</taxon>
        <taxon>Monoglobaceae</taxon>
        <taxon>Monoglobus</taxon>
    </lineage>
</organism>
<dbReference type="PANTHER" id="PTHR43168:SF2">
    <property type="entry name" value="LARGE RIBOSOMAL SUBUNIT PROTEIN BL33C"/>
    <property type="match status" value="1"/>
</dbReference>
<dbReference type="RefSeq" id="WP_102365442.1">
    <property type="nucleotide sequence ID" value="NZ_CP020991.1"/>
</dbReference>
<dbReference type="EMBL" id="CP020991">
    <property type="protein sequence ID" value="AUO19223.1"/>
    <property type="molecule type" value="Genomic_DNA"/>
</dbReference>
<accession>A0A2K9P1T1</accession>
<dbReference type="GO" id="GO:0003735">
    <property type="term" value="F:structural constituent of ribosome"/>
    <property type="evidence" value="ECO:0007669"/>
    <property type="project" value="InterPro"/>
</dbReference>
<dbReference type="HAMAP" id="MF_00294">
    <property type="entry name" value="Ribosomal_bL33"/>
    <property type="match status" value="1"/>
</dbReference>
<dbReference type="AlphaFoldDB" id="A0A2K9P1T1"/>
<dbReference type="PANTHER" id="PTHR43168">
    <property type="entry name" value="50S RIBOSOMAL PROTEIN L33, CHLOROPLASTIC"/>
    <property type="match status" value="1"/>
</dbReference>
<dbReference type="InterPro" id="IPR018264">
    <property type="entry name" value="Ribosomal_bL33_CS"/>
</dbReference>
<dbReference type="GO" id="GO:0005737">
    <property type="term" value="C:cytoplasm"/>
    <property type="evidence" value="ECO:0007669"/>
    <property type="project" value="UniProtKB-ARBA"/>
</dbReference>
<evidence type="ECO:0000256" key="2">
    <source>
        <dbReference type="ARBA" id="ARBA00022980"/>
    </source>
</evidence>
<dbReference type="GO" id="GO:0006412">
    <property type="term" value="P:translation"/>
    <property type="evidence" value="ECO:0007669"/>
    <property type="project" value="UniProtKB-UniRule"/>
</dbReference>
<dbReference type="GO" id="GO:1990904">
    <property type="term" value="C:ribonucleoprotein complex"/>
    <property type="evidence" value="ECO:0007669"/>
    <property type="project" value="UniProtKB-KW"/>
</dbReference>
<dbReference type="Pfam" id="PF00471">
    <property type="entry name" value="Ribosomal_L33"/>
    <property type="match status" value="1"/>
</dbReference>
<dbReference type="OrthoDB" id="9801333at2"/>
<keyword evidence="3 5" id="KW-0687">Ribonucleoprotein</keyword>
<keyword evidence="2 5" id="KW-0689">Ribosomal protein</keyword>
<keyword evidence="7" id="KW-1185">Reference proteome</keyword>
<dbReference type="InterPro" id="IPR001705">
    <property type="entry name" value="Ribosomal_bL33"/>
</dbReference>
<dbReference type="Proteomes" id="UP000235589">
    <property type="component" value="Chromosome"/>
</dbReference>